<gene>
    <name evidence="3" type="ORF">Bca52824_070615</name>
</gene>
<accession>A0A8X7U407</accession>
<dbReference type="EMBL" id="JAAMPC010000014">
    <property type="protein sequence ID" value="KAG2263536.1"/>
    <property type="molecule type" value="Genomic_DNA"/>
</dbReference>
<protein>
    <submittedName>
        <fullName evidence="3">Uncharacterized protein</fullName>
    </submittedName>
</protein>
<feature type="region of interest" description="Disordered" evidence="1">
    <location>
        <begin position="1"/>
        <end position="42"/>
    </location>
</feature>
<feature type="compositionally biased region" description="Pro residues" evidence="1">
    <location>
        <begin position="16"/>
        <end position="41"/>
    </location>
</feature>
<name>A0A8X7U407_BRACI</name>
<feature type="compositionally biased region" description="Polar residues" evidence="1">
    <location>
        <begin position="1"/>
        <end position="12"/>
    </location>
</feature>
<feature type="transmembrane region" description="Helical" evidence="2">
    <location>
        <begin position="329"/>
        <end position="352"/>
    </location>
</feature>
<keyword evidence="2" id="KW-1133">Transmembrane helix</keyword>
<evidence type="ECO:0000313" key="3">
    <source>
        <dbReference type="EMBL" id="KAG2263536.1"/>
    </source>
</evidence>
<feature type="transmembrane region" description="Helical" evidence="2">
    <location>
        <begin position="364"/>
        <end position="389"/>
    </location>
</feature>
<proteinExistence type="predicted"/>
<sequence>MVPLVMSSSPSWFRTPSPPLQIRPPSPPPLLRPPSDPPPCTPLFVLPELPFEILPPESPPEALSPPEPPDPPDVPCTPVFLLLFDTSCAYSQPVSKAPDLKSRLLNMAFVFCDEVASVVYVGDISFISKLGYPADCNAALCWCVRTPLPFIMFVMVSVDSTMGCSIPITSSVSLHHPLIQVLSQRLSNLMLMVVDKLISWIWYLELSHGLFLSPALVRPFTAVCSPFTAVCSHLSVVFKFFQLWQLNGLMSHISIHHEKRVFLDVNCPVSSFMEFVPLPMSSSILCGFVAGSIMLKIKDTSNTGVLIKGFVAMLKIVDCALAAASFSEFISLIVISIFLGIVSLYSSMVVEIRGLLDVISCSSVLYAPILLCCICCFVIAVCLVLMALFSCCMNTSSILED</sequence>
<keyword evidence="2" id="KW-0472">Membrane</keyword>
<keyword evidence="2" id="KW-0812">Transmembrane</keyword>
<evidence type="ECO:0000256" key="1">
    <source>
        <dbReference type="SAM" id="MobiDB-lite"/>
    </source>
</evidence>
<evidence type="ECO:0000313" key="4">
    <source>
        <dbReference type="Proteomes" id="UP000886595"/>
    </source>
</evidence>
<keyword evidence="4" id="KW-1185">Reference proteome</keyword>
<feature type="transmembrane region" description="Helical" evidence="2">
    <location>
        <begin position="275"/>
        <end position="293"/>
    </location>
</feature>
<comment type="caution">
    <text evidence="3">The sequence shown here is derived from an EMBL/GenBank/DDBJ whole genome shotgun (WGS) entry which is preliminary data.</text>
</comment>
<organism evidence="3 4">
    <name type="scientific">Brassica carinata</name>
    <name type="common">Ethiopian mustard</name>
    <name type="synonym">Abyssinian cabbage</name>
    <dbReference type="NCBI Taxonomy" id="52824"/>
    <lineage>
        <taxon>Eukaryota</taxon>
        <taxon>Viridiplantae</taxon>
        <taxon>Streptophyta</taxon>
        <taxon>Embryophyta</taxon>
        <taxon>Tracheophyta</taxon>
        <taxon>Spermatophyta</taxon>
        <taxon>Magnoliopsida</taxon>
        <taxon>eudicotyledons</taxon>
        <taxon>Gunneridae</taxon>
        <taxon>Pentapetalae</taxon>
        <taxon>rosids</taxon>
        <taxon>malvids</taxon>
        <taxon>Brassicales</taxon>
        <taxon>Brassicaceae</taxon>
        <taxon>Brassiceae</taxon>
        <taxon>Brassica</taxon>
    </lineage>
</organism>
<dbReference type="Proteomes" id="UP000886595">
    <property type="component" value="Unassembled WGS sequence"/>
</dbReference>
<feature type="transmembrane region" description="Helical" evidence="2">
    <location>
        <begin position="305"/>
        <end position="323"/>
    </location>
</feature>
<dbReference type="AlphaFoldDB" id="A0A8X7U407"/>
<reference evidence="3 4" key="1">
    <citation type="submission" date="2020-02" db="EMBL/GenBank/DDBJ databases">
        <authorList>
            <person name="Ma Q."/>
            <person name="Huang Y."/>
            <person name="Song X."/>
            <person name="Pei D."/>
        </authorList>
    </citation>
    <scope>NUCLEOTIDE SEQUENCE [LARGE SCALE GENOMIC DNA]</scope>
    <source>
        <strain evidence="3">Sxm20200214</strain>
        <tissue evidence="3">Leaf</tissue>
    </source>
</reference>
<evidence type="ECO:0000256" key="2">
    <source>
        <dbReference type="SAM" id="Phobius"/>
    </source>
</evidence>
<dbReference type="OrthoDB" id="1113611at2759"/>